<keyword evidence="2" id="KW-1185">Reference proteome</keyword>
<comment type="caution">
    <text evidence="1">The sequence shown here is derived from an EMBL/GenBank/DDBJ whole genome shotgun (WGS) entry which is preliminary data.</text>
</comment>
<accession>A0ACB9M1T2</accession>
<gene>
    <name evidence="1" type="ORF">L6164_025730</name>
</gene>
<reference evidence="1 2" key="1">
    <citation type="journal article" date="2022" name="DNA Res.">
        <title>Chromosomal-level genome assembly of the orchid tree Bauhinia variegata (Leguminosae; Cercidoideae) supports the allotetraploid origin hypothesis of Bauhinia.</title>
        <authorList>
            <person name="Zhong Y."/>
            <person name="Chen Y."/>
            <person name="Zheng D."/>
            <person name="Pang J."/>
            <person name="Liu Y."/>
            <person name="Luo S."/>
            <person name="Meng S."/>
            <person name="Qian L."/>
            <person name="Wei D."/>
            <person name="Dai S."/>
            <person name="Zhou R."/>
        </authorList>
    </citation>
    <scope>NUCLEOTIDE SEQUENCE [LARGE SCALE GENOMIC DNA]</scope>
    <source>
        <strain evidence="1">BV-YZ2020</strain>
    </source>
</reference>
<evidence type="ECO:0000313" key="1">
    <source>
        <dbReference type="EMBL" id="KAI4317901.1"/>
    </source>
</evidence>
<name>A0ACB9M1T2_BAUVA</name>
<protein>
    <submittedName>
        <fullName evidence="1">Uncharacterized protein</fullName>
    </submittedName>
</protein>
<organism evidence="1 2">
    <name type="scientific">Bauhinia variegata</name>
    <name type="common">Purple orchid tree</name>
    <name type="synonym">Phanera variegata</name>
    <dbReference type="NCBI Taxonomy" id="167791"/>
    <lineage>
        <taxon>Eukaryota</taxon>
        <taxon>Viridiplantae</taxon>
        <taxon>Streptophyta</taxon>
        <taxon>Embryophyta</taxon>
        <taxon>Tracheophyta</taxon>
        <taxon>Spermatophyta</taxon>
        <taxon>Magnoliopsida</taxon>
        <taxon>eudicotyledons</taxon>
        <taxon>Gunneridae</taxon>
        <taxon>Pentapetalae</taxon>
        <taxon>rosids</taxon>
        <taxon>fabids</taxon>
        <taxon>Fabales</taxon>
        <taxon>Fabaceae</taxon>
        <taxon>Cercidoideae</taxon>
        <taxon>Cercideae</taxon>
        <taxon>Bauhiniinae</taxon>
        <taxon>Bauhinia</taxon>
    </lineage>
</organism>
<sequence>MQLVNSEEVSSEAREFPVRPQGEKSLSSSFIEDDDYGINDNVSLDISGKSLDFPVLENAKDSVEDLYIYKNVYSLIPKSLGALRRLRTLKFFGDEIILFAPEFGNLTGLESLQVKISLLGIGGLPLHKWKDLKKLELCKVPPRLSAFPILSELAGLKCLTKLAICHFSIKIPSTRNWLLKESGGS</sequence>
<dbReference type="Proteomes" id="UP000828941">
    <property type="component" value="Chromosome 10"/>
</dbReference>
<dbReference type="EMBL" id="CM039435">
    <property type="protein sequence ID" value="KAI4317901.1"/>
    <property type="molecule type" value="Genomic_DNA"/>
</dbReference>
<evidence type="ECO:0000313" key="2">
    <source>
        <dbReference type="Proteomes" id="UP000828941"/>
    </source>
</evidence>
<proteinExistence type="predicted"/>